<organism evidence="1 2">
    <name type="scientific">Flaviaesturariibacter amylovorans</name>
    <dbReference type="NCBI Taxonomy" id="1084520"/>
    <lineage>
        <taxon>Bacteria</taxon>
        <taxon>Pseudomonadati</taxon>
        <taxon>Bacteroidota</taxon>
        <taxon>Chitinophagia</taxon>
        <taxon>Chitinophagales</taxon>
        <taxon>Chitinophagaceae</taxon>
        <taxon>Flaviaestuariibacter</taxon>
    </lineage>
</organism>
<accession>A0ABP8GBX3</accession>
<keyword evidence="2" id="KW-1185">Reference proteome</keyword>
<comment type="caution">
    <text evidence="1">The sequence shown here is derived from an EMBL/GenBank/DDBJ whole genome shotgun (WGS) entry which is preliminary data.</text>
</comment>
<dbReference type="EMBL" id="BAABGY010000002">
    <property type="protein sequence ID" value="GAA4321408.1"/>
    <property type="molecule type" value="Genomic_DNA"/>
</dbReference>
<evidence type="ECO:0000313" key="2">
    <source>
        <dbReference type="Proteomes" id="UP001501725"/>
    </source>
</evidence>
<dbReference type="RefSeq" id="WP_345253451.1">
    <property type="nucleotide sequence ID" value="NZ_BAABGY010000002.1"/>
</dbReference>
<dbReference type="CDD" id="cd03801">
    <property type="entry name" value="GT4_PimA-like"/>
    <property type="match status" value="1"/>
</dbReference>
<dbReference type="Proteomes" id="UP001501725">
    <property type="component" value="Unassembled WGS sequence"/>
</dbReference>
<name>A0ABP8GBX3_9BACT</name>
<dbReference type="SUPFAM" id="SSF53756">
    <property type="entry name" value="UDP-Glycosyltransferase/glycogen phosphorylase"/>
    <property type="match status" value="1"/>
</dbReference>
<evidence type="ECO:0000313" key="1">
    <source>
        <dbReference type="EMBL" id="GAA4321408.1"/>
    </source>
</evidence>
<evidence type="ECO:0008006" key="3">
    <source>
        <dbReference type="Google" id="ProtNLM"/>
    </source>
</evidence>
<dbReference type="Gene3D" id="3.40.50.2000">
    <property type="entry name" value="Glycogen Phosphorylase B"/>
    <property type="match status" value="2"/>
</dbReference>
<protein>
    <recommendedName>
        <fullName evidence="3">Glycosyltransferase</fullName>
    </recommendedName>
</protein>
<dbReference type="PANTHER" id="PTHR12526">
    <property type="entry name" value="GLYCOSYLTRANSFERASE"/>
    <property type="match status" value="1"/>
</dbReference>
<gene>
    <name evidence="1" type="ORF">GCM10023184_07160</name>
</gene>
<sequence length="371" mass="43400">MSTKKRILFINPYPHDKAPSQRLKYEQYYDHLRAAGYEIEWSCFYDDEAWKVIYKPGHYLGKAMAFVRGYARRVRDLFRLRNYDVVYIHLWVTPIRPAFFEWLYCQVTKRMIYDIDDLVFLKEASHIAWWKGMLKSRKKPVYLMKQAKHVITCTPFLDEFARKYNPNTTDISSTINTDTYVPVNRYANDHKLVLGWSGSHSTVVYLYLLNDVLQELAKERPFKLLVMGSTKYHLEGVDYEAVEWTREREIPTLQQFDIGLYPLHLEDQWVMGKSGLKALQYMALGIPTVATGLGANHRVIQDGVSGYLVKTKEEWLEKLKYLIDNPSERRRIGEAAHERVESLYSIKMNAPVYLGIIESVAQSSSSRAPRT</sequence>
<reference evidence="2" key="1">
    <citation type="journal article" date="2019" name="Int. J. Syst. Evol. Microbiol.">
        <title>The Global Catalogue of Microorganisms (GCM) 10K type strain sequencing project: providing services to taxonomists for standard genome sequencing and annotation.</title>
        <authorList>
            <consortium name="The Broad Institute Genomics Platform"/>
            <consortium name="The Broad Institute Genome Sequencing Center for Infectious Disease"/>
            <person name="Wu L."/>
            <person name="Ma J."/>
        </authorList>
    </citation>
    <scope>NUCLEOTIDE SEQUENCE [LARGE SCALE GENOMIC DNA]</scope>
    <source>
        <strain evidence="2">JCM 17919</strain>
    </source>
</reference>
<dbReference type="Pfam" id="PF13692">
    <property type="entry name" value="Glyco_trans_1_4"/>
    <property type="match status" value="1"/>
</dbReference>
<proteinExistence type="predicted"/>